<evidence type="ECO:0008006" key="3">
    <source>
        <dbReference type="Google" id="ProtNLM"/>
    </source>
</evidence>
<protein>
    <recommendedName>
        <fullName evidence="3">23 kDa jasmonate-induced protein-like</fullName>
    </recommendedName>
</protein>
<evidence type="ECO:0000313" key="1">
    <source>
        <dbReference type="EMBL" id="RXH97449.1"/>
    </source>
</evidence>
<accession>A0A498JNB9</accession>
<keyword evidence="2" id="KW-1185">Reference proteome</keyword>
<reference evidence="1 2" key="1">
    <citation type="submission" date="2018-10" db="EMBL/GenBank/DDBJ databases">
        <title>A high-quality apple genome assembly.</title>
        <authorList>
            <person name="Hu J."/>
        </authorList>
    </citation>
    <scope>NUCLEOTIDE SEQUENCE [LARGE SCALE GENOMIC DNA]</scope>
    <source>
        <strain evidence="2">cv. HFTH1</strain>
        <tissue evidence="1">Young leaf</tissue>
    </source>
</reference>
<comment type="caution">
    <text evidence="1">The sequence shown here is derived from an EMBL/GenBank/DDBJ whole genome shotgun (WGS) entry which is preliminary data.</text>
</comment>
<dbReference type="Proteomes" id="UP000290289">
    <property type="component" value="Chromosome 5"/>
</dbReference>
<dbReference type="Pfam" id="PF21230">
    <property type="entry name" value="Nakanori"/>
    <property type="match status" value="1"/>
</dbReference>
<dbReference type="EMBL" id="RDQH01000331">
    <property type="protein sequence ID" value="RXH97449.1"/>
    <property type="molecule type" value="Genomic_DNA"/>
</dbReference>
<dbReference type="PANTHER" id="PTHR36482">
    <property type="entry name" value="OSJNBA0024J22.15 PROTEIN"/>
    <property type="match status" value="1"/>
</dbReference>
<organism evidence="1 2">
    <name type="scientific">Malus domestica</name>
    <name type="common">Apple</name>
    <name type="synonym">Pyrus malus</name>
    <dbReference type="NCBI Taxonomy" id="3750"/>
    <lineage>
        <taxon>Eukaryota</taxon>
        <taxon>Viridiplantae</taxon>
        <taxon>Streptophyta</taxon>
        <taxon>Embryophyta</taxon>
        <taxon>Tracheophyta</taxon>
        <taxon>Spermatophyta</taxon>
        <taxon>Magnoliopsida</taxon>
        <taxon>eudicotyledons</taxon>
        <taxon>Gunneridae</taxon>
        <taxon>Pentapetalae</taxon>
        <taxon>rosids</taxon>
        <taxon>fabids</taxon>
        <taxon>Rosales</taxon>
        <taxon>Rosaceae</taxon>
        <taxon>Amygdaloideae</taxon>
        <taxon>Maleae</taxon>
        <taxon>Malus</taxon>
    </lineage>
</organism>
<evidence type="ECO:0000313" key="2">
    <source>
        <dbReference type="Proteomes" id="UP000290289"/>
    </source>
</evidence>
<sequence length="202" mass="22304">MASNVFGNPITNATLEGMPEYIGKRIDKKDRAHVAMYKKNDQGKDVDARTHVENLKKQYGIGVSSLCLVYNTTGDTLTYVACIDWYGHIGTSPYPVQIANGQWGVFLHVKTAGQATGSVAAVVYRGKNAVGSICDWMLAWRNPWNRHLFTNTVDTDIGPENHFKAGVWRTVYNRLVKNGLCVRAQWNGCLSTISTGCFTSPA</sequence>
<dbReference type="PANTHER" id="PTHR36482:SF5">
    <property type="entry name" value="23 KDA JASMONATE-INDUCED PROTEIN-LIKE"/>
    <property type="match status" value="1"/>
</dbReference>
<dbReference type="Gene3D" id="2.60.270.50">
    <property type="match status" value="1"/>
</dbReference>
<gene>
    <name evidence="1" type="ORF">DVH24_007795</name>
</gene>
<name>A0A498JNB9_MALDO</name>
<proteinExistence type="predicted"/>
<dbReference type="AlphaFoldDB" id="A0A498JNB9"/>
<dbReference type="InterPro" id="IPR049065">
    <property type="entry name" value="Nakanori"/>
</dbReference>
<dbReference type="InterPro" id="IPR053085">
    <property type="entry name" value="Jasmonate-induced_protein"/>
</dbReference>